<evidence type="ECO:0000256" key="11">
    <source>
        <dbReference type="RuleBase" id="RU003355"/>
    </source>
</evidence>
<dbReference type="AlphaFoldDB" id="A0A0U1P391"/>
<dbReference type="InterPro" id="IPR023827">
    <property type="entry name" value="Peptidase_S8_Asp-AS"/>
</dbReference>
<dbReference type="InterPro" id="IPR023828">
    <property type="entry name" value="Peptidase_S8_Ser-AS"/>
</dbReference>
<comment type="similarity">
    <text evidence="3 10 11">Belongs to the peptidase S8 family.</text>
</comment>
<dbReference type="PROSITE" id="PS00136">
    <property type="entry name" value="SUBTILASE_ASP"/>
    <property type="match status" value="1"/>
</dbReference>
<dbReference type="InterPro" id="IPR000209">
    <property type="entry name" value="Peptidase_S8/S53_dom"/>
</dbReference>
<feature type="active site" description="Charge relay system" evidence="9 10">
    <location>
        <position position="427"/>
    </location>
</feature>
<reference evidence="14" key="1">
    <citation type="submission" date="2015-05" db="EMBL/GenBank/DDBJ databases">
        <authorList>
            <person name="Urmite Genomes"/>
        </authorList>
    </citation>
    <scope>NUCLEOTIDE SEQUENCE [LARGE SCALE GENOMIC DNA]</scope>
    <source>
        <strain evidence="14">LF1</strain>
    </source>
</reference>
<proteinExistence type="inferred from homology"/>
<organism evidence="13 14">
    <name type="scientific">Neobacillus massiliamazoniensis</name>
    <dbReference type="NCBI Taxonomy" id="1499688"/>
    <lineage>
        <taxon>Bacteria</taxon>
        <taxon>Bacillati</taxon>
        <taxon>Bacillota</taxon>
        <taxon>Bacilli</taxon>
        <taxon>Bacillales</taxon>
        <taxon>Bacillaceae</taxon>
        <taxon>Neobacillus</taxon>
    </lineage>
</organism>
<keyword evidence="8" id="KW-0106">Calcium</keyword>
<dbReference type="EMBL" id="CVRB01000005">
    <property type="protein sequence ID" value="CRK84681.1"/>
    <property type="molecule type" value="Genomic_DNA"/>
</dbReference>
<evidence type="ECO:0000256" key="5">
    <source>
        <dbReference type="ARBA" id="ARBA00022670"/>
    </source>
</evidence>
<evidence type="ECO:0000313" key="14">
    <source>
        <dbReference type="Proteomes" id="UP000199087"/>
    </source>
</evidence>
<comment type="cofactor">
    <cofactor evidence="1">
        <name>Ca(2+)</name>
        <dbReference type="ChEBI" id="CHEBI:29108"/>
    </cofactor>
</comment>
<keyword evidence="14" id="KW-1185">Reference proteome</keyword>
<dbReference type="PANTHER" id="PTHR43806">
    <property type="entry name" value="PEPTIDASE S8"/>
    <property type="match status" value="1"/>
</dbReference>
<dbReference type="PANTHER" id="PTHR43806:SF11">
    <property type="entry name" value="CEREVISIN-RELATED"/>
    <property type="match status" value="1"/>
</dbReference>
<feature type="active site" description="Charge relay system" evidence="9 10">
    <location>
        <position position="211"/>
    </location>
</feature>
<evidence type="ECO:0000256" key="7">
    <source>
        <dbReference type="ARBA" id="ARBA00022825"/>
    </source>
</evidence>
<feature type="active site" description="Charge relay system" evidence="9 10">
    <location>
        <position position="169"/>
    </location>
</feature>
<evidence type="ECO:0000256" key="6">
    <source>
        <dbReference type="ARBA" id="ARBA00022801"/>
    </source>
</evidence>
<dbReference type="Gene3D" id="3.40.50.200">
    <property type="entry name" value="Peptidase S8/S53 domain"/>
    <property type="match status" value="1"/>
</dbReference>
<dbReference type="InterPro" id="IPR022398">
    <property type="entry name" value="Peptidase_S8_His-AS"/>
</dbReference>
<name>A0A0U1P391_9BACI</name>
<dbReference type="GO" id="GO:0004252">
    <property type="term" value="F:serine-type endopeptidase activity"/>
    <property type="evidence" value="ECO:0007669"/>
    <property type="project" value="UniProtKB-UniRule"/>
</dbReference>
<dbReference type="GO" id="GO:0005576">
    <property type="term" value="C:extracellular region"/>
    <property type="evidence" value="ECO:0007669"/>
    <property type="project" value="UniProtKB-SubCell"/>
</dbReference>
<evidence type="ECO:0000256" key="9">
    <source>
        <dbReference type="PIRSR" id="PIRSR615500-1"/>
    </source>
</evidence>
<dbReference type="PROSITE" id="PS00137">
    <property type="entry name" value="SUBTILASE_HIS"/>
    <property type="match status" value="1"/>
</dbReference>
<gene>
    <name evidence="13" type="ORF">BN000_04727</name>
</gene>
<dbReference type="PRINTS" id="PR00723">
    <property type="entry name" value="SUBTILISIN"/>
</dbReference>
<dbReference type="SUPFAM" id="SSF52743">
    <property type="entry name" value="Subtilisin-like"/>
    <property type="match status" value="1"/>
</dbReference>
<dbReference type="Pfam" id="PF00082">
    <property type="entry name" value="Peptidase_S8"/>
    <property type="match status" value="1"/>
</dbReference>
<comment type="subcellular location">
    <subcellularLocation>
        <location evidence="2">Secreted</location>
    </subcellularLocation>
</comment>
<dbReference type="PROSITE" id="PS51892">
    <property type="entry name" value="SUBTILASE"/>
    <property type="match status" value="1"/>
</dbReference>
<protein>
    <submittedName>
        <fullName evidence="13">Intracellular serine protease</fullName>
    </submittedName>
</protein>
<dbReference type="GO" id="GO:0006508">
    <property type="term" value="P:proteolysis"/>
    <property type="evidence" value="ECO:0007669"/>
    <property type="project" value="UniProtKB-KW"/>
</dbReference>
<dbReference type="Proteomes" id="UP000199087">
    <property type="component" value="Unassembled WGS sequence"/>
</dbReference>
<accession>A0A0U1P391</accession>
<dbReference type="InterPro" id="IPR036852">
    <property type="entry name" value="Peptidase_S8/S53_dom_sf"/>
</dbReference>
<dbReference type="PROSITE" id="PS00138">
    <property type="entry name" value="SUBTILASE_SER"/>
    <property type="match status" value="1"/>
</dbReference>
<evidence type="ECO:0000256" key="10">
    <source>
        <dbReference type="PROSITE-ProRule" id="PRU01240"/>
    </source>
</evidence>
<dbReference type="OrthoDB" id="9798386at2"/>
<evidence type="ECO:0000313" key="13">
    <source>
        <dbReference type="EMBL" id="CRK84681.1"/>
    </source>
</evidence>
<evidence type="ECO:0000256" key="8">
    <source>
        <dbReference type="ARBA" id="ARBA00022837"/>
    </source>
</evidence>
<dbReference type="RefSeq" id="WP_090638855.1">
    <property type="nucleotide sequence ID" value="NZ_CVRB01000005.1"/>
</dbReference>
<evidence type="ECO:0000256" key="2">
    <source>
        <dbReference type="ARBA" id="ARBA00004613"/>
    </source>
</evidence>
<feature type="domain" description="Peptidase S8/S53" evidence="12">
    <location>
        <begin position="162"/>
        <end position="475"/>
    </location>
</feature>
<sequence length="488" mass="52672" precursor="true">MKKIILSALLSVTLVIGTLVFGDMPIQAVEKQNPFPEVNNLYMIAFKNELPKDYEKIIQNAGGEVVKVLSEVGGVEVRSDKPAFLKKLKQVSSIEAANREVPLVLKEPEIIPNKTLNSITNQQNGESYWASQWDIQRVTNDGKSYDIETGGYKDNDGNTIHKAVVGVIDTGIDLSHPDLKNNIIGGRNLVPAGMDKSETGDPNDILDRNGHGTHVAGIVAANGKVKGVGPDLGIRAYRVLYSEQALGMPAWIIDGIIAATNDHVDVINMSLRFYNNTKMIFEGESYKSVAETLLWKRAIQYAVKNDVTVVAGSGNESLNLADKNEVNKFLNALYEPFGMRVKGPATVVPAQIPGVINVSASVKWTNQQLAFYSNYGNGAIDVAAPGGDYGAKFAETYDPTTIDPSNLILSTWPTYLGSPYNYNAGTSMATPQVAGIAGVLKAANPDLKPSQITARIFQTALDYGKPGHDALFGAGEANAYQALKNIKK</sequence>
<dbReference type="InterPro" id="IPR015500">
    <property type="entry name" value="Peptidase_S8_subtilisin-rel"/>
</dbReference>
<dbReference type="STRING" id="1499688.BN000_04727"/>
<keyword evidence="5 10" id="KW-0645">Protease</keyword>
<keyword evidence="4" id="KW-0964">Secreted</keyword>
<evidence type="ECO:0000256" key="4">
    <source>
        <dbReference type="ARBA" id="ARBA00022525"/>
    </source>
</evidence>
<evidence type="ECO:0000256" key="1">
    <source>
        <dbReference type="ARBA" id="ARBA00001913"/>
    </source>
</evidence>
<evidence type="ECO:0000259" key="12">
    <source>
        <dbReference type="Pfam" id="PF00082"/>
    </source>
</evidence>
<keyword evidence="7 10" id="KW-0720">Serine protease</keyword>
<evidence type="ECO:0000256" key="3">
    <source>
        <dbReference type="ARBA" id="ARBA00011073"/>
    </source>
</evidence>
<keyword evidence="6 10" id="KW-0378">Hydrolase</keyword>
<dbReference type="InterPro" id="IPR050131">
    <property type="entry name" value="Peptidase_S8_subtilisin-like"/>
</dbReference>